<evidence type="ECO:0000256" key="4">
    <source>
        <dbReference type="ARBA" id="ARBA00038440"/>
    </source>
</evidence>
<dbReference type="Proteomes" id="UP000003242">
    <property type="component" value="Unassembled WGS sequence"/>
</dbReference>
<dbReference type="InterPro" id="IPR002376">
    <property type="entry name" value="Formyl_transf_N"/>
</dbReference>
<dbReference type="Gene3D" id="3.40.50.170">
    <property type="entry name" value="Formyl transferase, N-terminal domain"/>
    <property type="match status" value="1"/>
</dbReference>
<proteinExistence type="inferred from homology"/>
<reference evidence="8" key="2">
    <citation type="submission" date="2009-12" db="EMBL/GenBank/DDBJ databases">
        <authorList>
            <person name="Madupu R."/>
            <person name="Durkin A.S."/>
            <person name="Torralba M."/>
            <person name="Methe B."/>
            <person name="Sutton G.G."/>
            <person name="Strausberg R.L."/>
            <person name="Nelson K.E."/>
        </authorList>
    </citation>
    <scope>NUCLEOTIDE SEQUENCE</scope>
    <source>
        <strain evidence="8">28L</strain>
    </source>
</reference>
<dbReference type="EMBL" id="ADGP01000003">
    <property type="protein sequence ID" value="EFD94829.1"/>
    <property type="molecule type" value="Genomic_DNA"/>
</dbReference>
<comment type="caution">
    <text evidence="6">Lacks conserved residue(s) required for the propagation of feature annotation.</text>
</comment>
<evidence type="ECO:0000256" key="5">
    <source>
        <dbReference type="ARBA" id="ARBA00047664"/>
    </source>
</evidence>
<dbReference type="GO" id="GO:0006189">
    <property type="term" value="P:'de novo' IMP biosynthetic process"/>
    <property type="evidence" value="ECO:0007669"/>
    <property type="project" value="UniProtKB-UniRule"/>
</dbReference>
<dbReference type="EC" id="2.1.2.2" evidence="6"/>
<dbReference type="EMBL" id="AFIJ01000018">
    <property type="protein sequence ID" value="EGL41064.1"/>
    <property type="molecule type" value="Genomic_DNA"/>
</dbReference>
<evidence type="ECO:0000313" key="9">
    <source>
        <dbReference type="EMBL" id="EGL41064.1"/>
    </source>
</evidence>
<dbReference type="HAMAP" id="MF_01930">
    <property type="entry name" value="PurN"/>
    <property type="match status" value="1"/>
</dbReference>
<dbReference type="CDD" id="cd08645">
    <property type="entry name" value="FMT_core_GART"/>
    <property type="match status" value="1"/>
</dbReference>
<evidence type="ECO:0000256" key="2">
    <source>
        <dbReference type="ARBA" id="ARBA00022679"/>
    </source>
</evidence>
<dbReference type="GO" id="GO:0004644">
    <property type="term" value="F:phosphoribosylglycinamide formyltransferase activity"/>
    <property type="evidence" value="ECO:0007669"/>
    <property type="project" value="UniProtKB-UniRule"/>
</dbReference>
<name>D3LSP2_9FIRM</name>
<reference evidence="9 11" key="3">
    <citation type="submission" date="2011-04" db="EMBL/GenBank/DDBJ databases">
        <authorList>
            <person name="Harkins D.M."/>
            <person name="Madupu R."/>
            <person name="Durkin A.S."/>
            <person name="Torralba M."/>
            <person name="Methe B."/>
            <person name="Sutton G.G."/>
            <person name="Nelson K.E."/>
        </authorList>
    </citation>
    <scope>NUCLEOTIDE SEQUENCE [LARGE SCALE GENOMIC DNA]</scope>
    <source>
        <strain evidence="9 11">UPII 199-6</strain>
    </source>
</reference>
<evidence type="ECO:0000313" key="11">
    <source>
        <dbReference type="Proteomes" id="UP000004018"/>
    </source>
</evidence>
<feature type="binding site" evidence="6">
    <location>
        <begin position="14"/>
        <end position="16"/>
    </location>
    <ligand>
        <name>N(1)-(5-phospho-beta-D-ribosyl)glycinamide</name>
        <dbReference type="ChEBI" id="CHEBI:143788"/>
    </ligand>
</feature>
<evidence type="ECO:0000256" key="1">
    <source>
        <dbReference type="ARBA" id="ARBA00005054"/>
    </source>
</evidence>
<keyword evidence="11" id="KW-1185">Reference proteome</keyword>
<organism evidence="8 10">
    <name type="scientific">Megasphaera lornae</name>
    <dbReference type="NCBI Taxonomy" id="1000568"/>
    <lineage>
        <taxon>Bacteria</taxon>
        <taxon>Bacillati</taxon>
        <taxon>Bacillota</taxon>
        <taxon>Negativicutes</taxon>
        <taxon>Veillonellales</taxon>
        <taxon>Veillonellaceae</taxon>
        <taxon>Megasphaera</taxon>
    </lineage>
</organism>
<comment type="caution">
    <text evidence="8">The sequence shown here is derived from an EMBL/GenBank/DDBJ whole genome shotgun (WGS) entry which is preliminary data.</text>
</comment>
<dbReference type="eggNOG" id="COG0299">
    <property type="taxonomic scope" value="Bacteria"/>
</dbReference>
<dbReference type="RefSeq" id="WP_007390877.1">
    <property type="nucleotide sequence ID" value="NZ_ADGP01000003.1"/>
</dbReference>
<dbReference type="PANTHER" id="PTHR43369:SF2">
    <property type="entry name" value="PHOSPHORIBOSYLGLYCINAMIDE FORMYLTRANSFERASE"/>
    <property type="match status" value="1"/>
</dbReference>
<feature type="binding site" evidence="6">
    <location>
        <begin position="92"/>
        <end position="95"/>
    </location>
    <ligand>
        <name>(6R)-10-formyltetrahydrofolate</name>
        <dbReference type="ChEBI" id="CHEBI:195366"/>
    </ligand>
</feature>
<dbReference type="OrthoDB" id="9806170at2"/>
<evidence type="ECO:0000256" key="3">
    <source>
        <dbReference type="ARBA" id="ARBA00022755"/>
    </source>
</evidence>
<reference evidence="10" key="1">
    <citation type="submission" date="2009-12" db="EMBL/GenBank/DDBJ databases">
        <title>Sequence of Clostridiales genomosp. BVAB3 str. UPII9-5.</title>
        <authorList>
            <person name="Madupu R."/>
            <person name="Durkin A.S."/>
            <person name="Torralba M."/>
            <person name="Methe B."/>
            <person name="Sutton G.G."/>
            <person name="Strausberg R.L."/>
            <person name="Nelson K.E."/>
        </authorList>
    </citation>
    <scope>NUCLEOTIDE SEQUENCE [LARGE SCALE GENOMIC DNA]</scope>
    <source>
        <strain evidence="10">28L</strain>
    </source>
</reference>
<feature type="active site" description="Proton donor" evidence="6">
    <location>
        <position position="111"/>
    </location>
</feature>
<dbReference type="STRING" id="699218.HMPREF0889_0981"/>
<dbReference type="InterPro" id="IPR004607">
    <property type="entry name" value="GART"/>
</dbReference>
<dbReference type="Pfam" id="PF00551">
    <property type="entry name" value="Formyl_trans_N"/>
    <property type="match status" value="1"/>
</dbReference>
<dbReference type="PANTHER" id="PTHR43369">
    <property type="entry name" value="PHOSPHORIBOSYLGLYCINAMIDE FORMYLTRANSFERASE"/>
    <property type="match status" value="1"/>
</dbReference>
<dbReference type="InterPro" id="IPR001555">
    <property type="entry name" value="GART_AS"/>
</dbReference>
<dbReference type="AlphaFoldDB" id="D3LSP2"/>
<dbReference type="GO" id="GO:0005829">
    <property type="term" value="C:cytosol"/>
    <property type="evidence" value="ECO:0007669"/>
    <property type="project" value="TreeGrafter"/>
</dbReference>
<accession>D3LSP2</accession>
<dbReference type="SUPFAM" id="SSF53328">
    <property type="entry name" value="Formyltransferase"/>
    <property type="match status" value="1"/>
</dbReference>
<comment type="pathway">
    <text evidence="1 6">Purine metabolism; IMP biosynthesis via de novo pathway; N(2)-formyl-N(1)-(5-phospho-D-ribosyl)glycinamide from N(1)-(5-phospho-D-ribosyl)glycinamide (10-formyl THF route): step 1/1.</text>
</comment>
<comment type="similarity">
    <text evidence="4 6">Belongs to the GART family.</text>
</comment>
<keyword evidence="2 6" id="KW-0808">Transferase</keyword>
<dbReference type="InterPro" id="IPR036477">
    <property type="entry name" value="Formyl_transf_N_sf"/>
</dbReference>
<comment type="catalytic activity">
    <reaction evidence="5 6">
        <text>N(1)-(5-phospho-beta-D-ribosyl)glycinamide + (6R)-10-formyltetrahydrofolate = N(2)-formyl-N(1)-(5-phospho-beta-D-ribosyl)glycinamide + (6S)-5,6,7,8-tetrahydrofolate + H(+)</text>
        <dbReference type="Rhea" id="RHEA:15053"/>
        <dbReference type="ChEBI" id="CHEBI:15378"/>
        <dbReference type="ChEBI" id="CHEBI:57453"/>
        <dbReference type="ChEBI" id="CHEBI:143788"/>
        <dbReference type="ChEBI" id="CHEBI:147286"/>
        <dbReference type="ChEBI" id="CHEBI:195366"/>
        <dbReference type="EC" id="2.1.2.2"/>
    </reaction>
</comment>
<comment type="function">
    <text evidence="6">Catalyzes the transfer of a formyl group from 10-formyltetrahydrofolate to 5-phospho-ribosyl-glycinamide (GAR), producing 5-phospho-ribosyl-N-formylglycinamide (FGAR) and tetrahydrofolate.</text>
</comment>
<protein>
    <recommendedName>
        <fullName evidence="6">Phosphoribosylglycinamide formyltransferase</fullName>
        <ecNumber evidence="6">2.1.2.2</ecNumber>
    </recommendedName>
    <alternativeName>
        <fullName evidence="6">5'-phosphoribosylglycinamide transformylase</fullName>
    </alternativeName>
    <alternativeName>
        <fullName evidence="6">GAR transformylase</fullName>
        <shortName evidence="6">GART</shortName>
    </alternativeName>
</protein>
<evidence type="ECO:0000313" key="8">
    <source>
        <dbReference type="EMBL" id="EFD94829.1"/>
    </source>
</evidence>
<dbReference type="PROSITE" id="PS00373">
    <property type="entry name" value="GART"/>
    <property type="match status" value="1"/>
</dbReference>
<dbReference type="UniPathway" id="UPA00074">
    <property type="reaction ID" value="UER00126"/>
</dbReference>
<keyword evidence="3 6" id="KW-0658">Purine biosynthesis</keyword>
<gene>
    <name evidence="6 8" type="primary">purN</name>
    <name evidence="8" type="ORF">HMPREF0889_0981</name>
    <name evidence="9" type="ORF">HMPREF1039_1313</name>
</gene>
<evidence type="ECO:0000313" key="10">
    <source>
        <dbReference type="Proteomes" id="UP000003242"/>
    </source>
</evidence>
<evidence type="ECO:0000259" key="7">
    <source>
        <dbReference type="Pfam" id="PF00551"/>
    </source>
</evidence>
<sequence length="208" mass="22936">MRKKKVVLFASGRGSNATALYEAMRDGRIWGEAAALVCDMPQAAIIQQAQQWGLPIILADRKKFSDQHAFETYILEKIAPFQPDLLCLAGFMRILSAYFVAAYEGKIINIHPALLPSFRGLHAQRQAFEAGVKITGCTVHFVTAQMDDGPIIVQAAVPVYESDTVQTLAERILRKEHPSFIKAVALFCADKLQIKGHTVYGTDTGEEA</sequence>
<evidence type="ECO:0000256" key="6">
    <source>
        <dbReference type="HAMAP-Rule" id="MF_01930"/>
    </source>
</evidence>
<feature type="binding site" evidence="6">
    <location>
        <position position="109"/>
    </location>
    <ligand>
        <name>(6R)-10-formyltetrahydrofolate</name>
        <dbReference type="ChEBI" id="CHEBI:195366"/>
    </ligand>
</feature>
<feature type="site" description="Raises pKa of active site His" evidence="6">
    <location>
        <position position="147"/>
    </location>
</feature>
<dbReference type="Proteomes" id="UP000004018">
    <property type="component" value="Unassembled WGS sequence"/>
</dbReference>
<dbReference type="NCBIfam" id="TIGR00639">
    <property type="entry name" value="PurN"/>
    <property type="match status" value="1"/>
</dbReference>
<feature type="domain" description="Formyl transferase N-terminal" evidence="7">
    <location>
        <begin position="4"/>
        <end position="184"/>
    </location>
</feature>